<dbReference type="Proteomes" id="UP000009183">
    <property type="component" value="Chromosome 17"/>
</dbReference>
<dbReference type="PaxDb" id="29760-VIT_17s0000g06540.t01"/>
<keyword evidence="2" id="KW-1185">Reference proteome</keyword>
<sequence>MVKKSSWQLQLPIPLRQFGNRKELRLCSDKSGSSLVLCNGFVLGVKPPDILTTDSWISPNTITRTRANGKASSEGMSLNMSTPSSSLKFENHSVLKIIQYYLPVITAVWKES</sequence>
<gene>
    <name evidence="1" type="ordered locus">VIT_17s0000g06540</name>
</gene>
<organism evidence="1 2">
    <name type="scientific">Vitis vinifera</name>
    <name type="common">Grape</name>
    <dbReference type="NCBI Taxonomy" id="29760"/>
    <lineage>
        <taxon>Eukaryota</taxon>
        <taxon>Viridiplantae</taxon>
        <taxon>Streptophyta</taxon>
        <taxon>Embryophyta</taxon>
        <taxon>Tracheophyta</taxon>
        <taxon>Spermatophyta</taxon>
        <taxon>Magnoliopsida</taxon>
        <taxon>eudicotyledons</taxon>
        <taxon>Gunneridae</taxon>
        <taxon>Pentapetalae</taxon>
        <taxon>rosids</taxon>
        <taxon>Vitales</taxon>
        <taxon>Vitaceae</taxon>
        <taxon>Viteae</taxon>
        <taxon>Vitis</taxon>
    </lineage>
</organism>
<dbReference type="STRING" id="29760.F6GT61"/>
<dbReference type="EMBL" id="FN594950">
    <property type="protein sequence ID" value="CCB43070.1"/>
    <property type="molecule type" value="Genomic_DNA"/>
</dbReference>
<evidence type="ECO:0000313" key="2">
    <source>
        <dbReference type="Proteomes" id="UP000009183"/>
    </source>
</evidence>
<accession>F6GT61</accession>
<evidence type="ECO:0000313" key="1">
    <source>
        <dbReference type="EMBL" id="CCB43070.1"/>
    </source>
</evidence>
<reference evidence="2" key="1">
    <citation type="journal article" date="2007" name="Nature">
        <title>The grapevine genome sequence suggests ancestral hexaploidization in major angiosperm phyla.</title>
        <authorList>
            <consortium name="The French-Italian Public Consortium for Grapevine Genome Characterization."/>
            <person name="Jaillon O."/>
            <person name="Aury J.-M."/>
            <person name="Noel B."/>
            <person name="Policriti A."/>
            <person name="Clepet C."/>
            <person name="Casagrande A."/>
            <person name="Choisne N."/>
            <person name="Aubourg S."/>
            <person name="Vitulo N."/>
            <person name="Jubin C."/>
            <person name="Vezzi A."/>
            <person name="Legeai F."/>
            <person name="Hugueney P."/>
            <person name="Dasilva C."/>
            <person name="Horner D."/>
            <person name="Mica E."/>
            <person name="Jublot D."/>
            <person name="Poulain J."/>
            <person name="Bruyere C."/>
            <person name="Billault A."/>
            <person name="Segurens B."/>
            <person name="Gouyvenoux M."/>
            <person name="Ugarte E."/>
            <person name="Cattonaro F."/>
            <person name="Anthouard V."/>
            <person name="Vico V."/>
            <person name="Del Fabbro C."/>
            <person name="Alaux M."/>
            <person name="Di Gaspero G."/>
            <person name="Dumas V."/>
            <person name="Felice N."/>
            <person name="Paillard S."/>
            <person name="Juman I."/>
            <person name="Moroldo M."/>
            <person name="Scalabrin S."/>
            <person name="Canaguier A."/>
            <person name="Le Clainche I."/>
            <person name="Malacrida G."/>
            <person name="Durand E."/>
            <person name="Pesole G."/>
            <person name="Laucou V."/>
            <person name="Chatelet P."/>
            <person name="Merdinoglu D."/>
            <person name="Delledonne M."/>
            <person name="Pezzotti M."/>
            <person name="Lecharny A."/>
            <person name="Scarpelli C."/>
            <person name="Artiguenave F."/>
            <person name="Pe M.E."/>
            <person name="Valle G."/>
            <person name="Morgante M."/>
            <person name="Caboche M."/>
            <person name="Adam-Blondon A.-F."/>
            <person name="Weissenbach J."/>
            <person name="Quetier F."/>
            <person name="Wincker P."/>
        </authorList>
    </citation>
    <scope>NUCLEOTIDE SEQUENCE [LARGE SCALE GENOMIC DNA]</scope>
    <source>
        <strain evidence="2">cv. Pinot noir / PN40024</strain>
    </source>
</reference>
<dbReference type="HOGENOM" id="CLU_2150498_0_0_1"/>
<dbReference type="InParanoid" id="F6GT61"/>
<dbReference type="AlphaFoldDB" id="F6GT61"/>
<protein>
    <submittedName>
        <fullName evidence="1">Uncharacterized protein</fullName>
    </submittedName>
</protein>
<proteinExistence type="predicted"/>
<name>F6GT61_VITVI</name>